<dbReference type="PANTHER" id="PTHR43514">
    <property type="entry name" value="ABC TRANSPORTER I FAMILY MEMBER 10"/>
    <property type="match status" value="1"/>
</dbReference>
<dbReference type="RefSeq" id="WP_118457817.1">
    <property type="nucleotide sequence ID" value="NZ_JACOOK010000003.1"/>
</dbReference>
<sequence length="486" mass="55315">MEQPIIALQNGVVRDESRRFRTPVNFTLEAGEHIAVMGLNGSGKTILIETLLGNLYLAEGKLNYDFRSDDNRASQHIRYITFRDAYGSADGEYYYQQRWNATDRESAPLASEMFDRVTCDPLERERIFDLLGIRGMLQKQIILLSSGELRKFQIAKMLLAAPRVLVVESPFIGLDVEARRTLEELFVTLTRRSDVQIVLSVSSPADIPSFVTHVCTVDGMRCGAKQTRETFLRDEPFSRRRAEMTAAYERQPIQLPPPLAEPLHCDEVVRLRNVTIRYGERTVLDSVNWTIRGGDKWTLTGANGSGKSTLLSLICADNPQSYAQDIVLFGRQRGSGESIWDIKKHIGYVSPEMHRSYIKNIPAIDIVASGFFDSIGLYLTPNDDQRAVCEEWLKTFEMGGLRDKSFVKLSSGEQRLLLLARAFVKDPDLLILDEPLHGLDCYNKERARAVIEAFCRRPDKTMIYVTHYERELPRCVDKKMVLQKHA</sequence>
<evidence type="ECO:0000256" key="1">
    <source>
        <dbReference type="ARBA" id="ARBA00022741"/>
    </source>
</evidence>
<keyword evidence="1" id="KW-0547">Nucleotide-binding</keyword>
<dbReference type="InterPro" id="IPR003439">
    <property type="entry name" value="ABC_transporter-like_ATP-bd"/>
</dbReference>
<keyword evidence="5" id="KW-1185">Reference proteome</keyword>
<dbReference type="Pfam" id="PF00005">
    <property type="entry name" value="ABC_tran"/>
    <property type="match status" value="2"/>
</dbReference>
<dbReference type="InterPro" id="IPR017871">
    <property type="entry name" value="ABC_transporter-like_CS"/>
</dbReference>
<dbReference type="SMART" id="SM00382">
    <property type="entry name" value="AAA"/>
    <property type="match status" value="2"/>
</dbReference>
<dbReference type="Gene3D" id="3.40.50.300">
    <property type="entry name" value="P-loop containing nucleotide triphosphate hydrolases"/>
    <property type="match status" value="2"/>
</dbReference>
<dbReference type="InterPro" id="IPR027417">
    <property type="entry name" value="P-loop_NTPase"/>
</dbReference>
<dbReference type="Proteomes" id="UP000636891">
    <property type="component" value="Unassembled WGS sequence"/>
</dbReference>
<accession>A0ABR7CM93</accession>
<dbReference type="PROSITE" id="PS00211">
    <property type="entry name" value="ABC_TRANSPORTER_1"/>
    <property type="match status" value="2"/>
</dbReference>
<dbReference type="SUPFAM" id="SSF52540">
    <property type="entry name" value="P-loop containing nucleoside triphosphate hydrolases"/>
    <property type="match status" value="2"/>
</dbReference>
<evidence type="ECO:0000313" key="5">
    <source>
        <dbReference type="Proteomes" id="UP000636891"/>
    </source>
</evidence>
<protein>
    <submittedName>
        <fullName evidence="4">ATP-binding cassette domain-containing protein</fullName>
    </submittedName>
</protein>
<gene>
    <name evidence="4" type="ORF">H8S08_07105</name>
</gene>
<feature type="domain" description="ABC transporter" evidence="3">
    <location>
        <begin position="269"/>
        <end position="486"/>
    </location>
</feature>
<dbReference type="InterPro" id="IPR003593">
    <property type="entry name" value="AAA+_ATPase"/>
</dbReference>
<organism evidence="4 5">
    <name type="scientific">Alistipes hominis</name>
    <dbReference type="NCBI Taxonomy" id="2763015"/>
    <lineage>
        <taxon>Bacteria</taxon>
        <taxon>Pseudomonadati</taxon>
        <taxon>Bacteroidota</taxon>
        <taxon>Bacteroidia</taxon>
        <taxon>Bacteroidales</taxon>
        <taxon>Rikenellaceae</taxon>
        <taxon>Alistipes</taxon>
    </lineage>
</organism>
<proteinExistence type="predicted"/>
<name>A0ABR7CM93_9BACT</name>
<evidence type="ECO:0000313" key="4">
    <source>
        <dbReference type="EMBL" id="MBC5616787.1"/>
    </source>
</evidence>
<dbReference type="EMBL" id="JACOOK010000003">
    <property type="protein sequence ID" value="MBC5616787.1"/>
    <property type="molecule type" value="Genomic_DNA"/>
</dbReference>
<feature type="domain" description="ABC transporter" evidence="3">
    <location>
        <begin position="6"/>
        <end position="244"/>
    </location>
</feature>
<dbReference type="InterPro" id="IPR050334">
    <property type="entry name" value="Molybdenum_import_ModC"/>
</dbReference>
<evidence type="ECO:0000256" key="2">
    <source>
        <dbReference type="ARBA" id="ARBA00022840"/>
    </source>
</evidence>
<comment type="caution">
    <text evidence="4">The sequence shown here is derived from an EMBL/GenBank/DDBJ whole genome shotgun (WGS) entry which is preliminary data.</text>
</comment>
<dbReference type="PANTHER" id="PTHR43514:SF4">
    <property type="entry name" value="ABC TRANSPORTER I FAMILY MEMBER 10"/>
    <property type="match status" value="1"/>
</dbReference>
<dbReference type="GO" id="GO:0005524">
    <property type="term" value="F:ATP binding"/>
    <property type="evidence" value="ECO:0007669"/>
    <property type="project" value="UniProtKB-KW"/>
</dbReference>
<evidence type="ECO:0000259" key="3">
    <source>
        <dbReference type="PROSITE" id="PS50893"/>
    </source>
</evidence>
<dbReference type="PROSITE" id="PS50893">
    <property type="entry name" value="ABC_TRANSPORTER_2"/>
    <property type="match status" value="2"/>
</dbReference>
<keyword evidence="2 4" id="KW-0067">ATP-binding</keyword>
<reference evidence="4 5" key="1">
    <citation type="submission" date="2020-08" db="EMBL/GenBank/DDBJ databases">
        <title>Genome public.</title>
        <authorList>
            <person name="Liu C."/>
            <person name="Sun Q."/>
        </authorList>
    </citation>
    <scope>NUCLEOTIDE SEQUENCE [LARGE SCALE GENOMIC DNA]</scope>
    <source>
        <strain evidence="4 5">New-7</strain>
    </source>
</reference>